<name>A0A0B5EUN6_STRA4</name>
<dbReference type="Proteomes" id="UP000031523">
    <property type="component" value="Chromosome"/>
</dbReference>
<dbReference type="AlphaFoldDB" id="A0A0B5EUN6"/>
<gene>
    <name evidence="2" type="ORF">SLNWT_1426</name>
</gene>
<keyword evidence="3" id="KW-1185">Reference proteome</keyword>
<dbReference type="InterPro" id="IPR029068">
    <property type="entry name" value="Glyas_Bleomycin-R_OHBP_Dase"/>
</dbReference>
<evidence type="ECO:0000313" key="3">
    <source>
        <dbReference type="Proteomes" id="UP000031523"/>
    </source>
</evidence>
<dbReference type="PROSITE" id="PS51819">
    <property type="entry name" value="VOC"/>
    <property type="match status" value="1"/>
</dbReference>
<evidence type="ECO:0000259" key="1">
    <source>
        <dbReference type="PROSITE" id="PS51819"/>
    </source>
</evidence>
<dbReference type="KEGG" id="sals:SLNWT_1426"/>
<sequence length="125" mass="13570">MATPPPRFTGTVLDAPDPRRLARFYADLLGWRIVADEPEWVKLAAPEGGPALAFQAEPRYVPPAWPAAEGAAGMMMHLDFEVADLDTGAAHAESCGAVLADFQPQDDVRVFLDPAGHPFCLWVRT</sequence>
<protein>
    <submittedName>
        <fullName evidence="2">Glyoxalase/bleomycin resistance protein/dioxygenase</fullName>
    </submittedName>
</protein>
<dbReference type="InterPro" id="IPR037523">
    <property type="entry name" value="VOC_core"/>
</dbReference>
<dbReference type="PANTHER" id="PTHR35908">
    <property type="entry name" value="HYPOTHETICAL FUSION PROTEIN"/>
    <property type="match status" value="1"/>
</dbReference>
<dbReference type="EMBL" id="CP010519">
    <property type="protein sequence ID" value="AJE81802.1"/>
    <property type="molecule type" value="Genomic_DNA"/>
</dbReference>
<dbReference type="SUPFAM" id="SSF54593">
    <property type="entry name" value="Glyoxalase/Bleomycin resistance protein/Dihydroxybiphenyl dioxygenase"/>
    <property type="match status" value="1"/>
</dbReference>
<dbReference type="Pfam" id="PF18029">
    <property type="entry name" value="Glyoxalase_6"/>
    <property type="match status" value="1"/>
</dbReference>
<reference evidence="2 3" key="1">
    <citation type="submission" date="2015-01" db="EMBL/GenBank/DDBJ databases">
        <title>Enhanced salinomycin production by adjusting the supply of polyketide extender units in Streptomyce albus DSM 41398.</title>
        <authorList>
            <person name="Lu C."/>
        </authorList>
    </citation>
    <scope>NUCLEOTIDE SEQUENCE [LARGE SCALE GENOMIC DNA]</scope>
    <source>
        <strain evidence="3">ATCC 21838 / DSM 41398 / FERM P-419 / JCM 4703 / NBRC 107858</strain>
    </source>
</reference>
<keyword evidence="2" id="KW-0223">Dioxygenase</keyword>
<dbReference type="Gene3D" id="3.10.180.10">
    <property type="entry name" value="2,3-Dihydroxybiphenyl 1,2-Dioxygenase, domain 1"/>
    <property type="match status" value="1"/>
</dbReference>
<dbReference type="InterPro" id="IPR041581">
    <property type="entry name" value="Glyoxalase_6"/>
</dbReference>
<keyword evidence="2" id="KW-0560">Oxidoreductase</keyword>
<dbReference type="PANTHER" id="PTHR35908:SF1">
    <property type="entry name" value="CONSERVED PROTEIN"/>
    <property type="match status" value="1"/>
</dbReference>
<evidence type="ECO:0000313" key="2">
    <source>
        <dbReference type="EMBL" id="AJE81802.1"/>
    </source>
</evidence>
<feature type="domain" description="VOC" evidence="1">
    <location>
        <begin position="7"/>
        <end position="125"/>
    </location>
</feature>
<dbReference type="GO" id="GO:0051213">
    <property type="term" value="F:dioxygenase activity"/>
    <property type="evidence" value="ECO:0007669"/>
    <property type="project" value="UniProtKB-KW"/>
</dbReference>
<dbReference type="CDD" id="cd06587">
    <property type="entry name" value="VOC"/>
    <property type="match status" value="1"/>
</dbReference>
<accession>A0A0B5EUN6</accession>
<organism evidence="2 3">
    <name type="scientific">Streptomyces albus (strain ATCC 21838 / DSM 41398 / FERM P-419 / JCM 4703 / NBRC 107858)</name>
    <dbReference type="NCBI Taxonomy" id="1081613"/>
    <lineage>
        <taxon>Bacteria</taxon>
        <taxon>Bacillati</taxon>
        <taxon>Actinomycetota</taxon>
        <taxon>Actinomycetes</taxon>
        <taxon>Kitasatosporales</taxon>
        <taxon>Streptomycetaceae</taxon>
        <taxon>Streptomyces</taxon>
    </lineage>
</organism>
<proteinExistence type="predicted"/>